<keyword evidence="2" id="KW-1185">Reference proteome</keyword>
<organism evidence="1 2">
    <name type="scientific">Pseudoduganella guangdongensis</name>
    <dbReference type="NCBI Taxonomy" id="2692179"/>
    <lineage>
        <taxon>Bacteria</taxon>
        <taxon>Pseudomonadati</taxon>
        <taxon>Pseudomonadota</taxon>
        <taxon>Betaproteobacteria</taxon>
        <taxon>Burkholderiales</taxon>
        <taxon>Oxalobacteraceae</taxon>
        <taxon>Telluria group</taxon>
        <taxon>Pseudoduganella</taxon>
    </lineage>
</organism>
<dbReference type="Proteomes" id="UP000448575">
    <property type="component" value="Unassembled WGS sequence"/>
</dbReference>
<accession>A0A6N9HP17</accession>
<sequence>MLNKIPNPMGSYGWLDRVLSTPPVRKLKGRTKSTQYHELWSNHVNRFVGAQGRNEAIALLLLEHLATLGQITRFKEQPFVTEPEEFGHAIIPDFLAIDRDKKIYVIEVKNSRFITAITQANLDRNKQRFSELGITYVCWTDHHPLSLYLRHNLVEMRRVAQLVPQDETQELRAHLVEHGPTRFFSLVDAGFDQGCVLAAAWRGEAYFPVQEAFGPETSVSHLPIIDLAAIALGTSTGGHGWWEQLSRA</sequence>
<evidence type="ECO:0008006" key="3">
    <source>
        <dbReference type="Google" id="ProtNLM"/>
    </source>
</evidence>
<comment type="caution">
    <text evidence="1">The sequence shown here is derived from an EMBL/GenBank/DDBJ whole genome shotgun (WGS) entry which is preliminary data.</text>
</comment>
<evidence type="ECO:0000313" key="1">
    <source>
        <dbReference type="EMBL" id="MYN04552.1"/>
    </source>
</evidence>
<proteinExistence type="predicted"/>
<evidence type="ECO:0000313" key="2">
    <source>
        <dbReference type="Proteomes" id="UP000448575"/>
    </source>
</evidence>
<dbReference type="AlphaFoldDB" id="A0A6N9HP17"/>
<dbReference type="EMBL" id="WWCJ01000018">
    <property type="protein sequence ID" value="MYN04552.1"/>
    <property type="molecule type" value="Genomic_DNA"/>
</dbReference>
<name>A0A6N9HP17_9BURK</name>
<protein>
    <recommendedName>
        <fullName evidence="3">TnsA endonuclease N-terminal domain-containing protein</fullName>
    </recommendedName>
</protein>
<dbReference type="RefSeq" id="WP_161027515.1">
    <property type="nucleotide sequence ID" value="NZ_WWCJ01000018.1"/>
</dbReference>
<gene>
    <name evidence="1" type="ORF">GTP41_20885</name>
</gene>
<reference evidence="1 2" key="1">
    <citation type="submission" date="2019-12" db="EMBL/GenBank/DDBJ databases">
        <title>Novel species isolated from a subtropical stream in China.</title>
        <authorList>
            <person name="Lu H."/>
        </authorList>
    </citation>
    <scope>NUCLEOTIDE SEQUENCE [LARGE SCALE GENOMIC DNA]</scope>
    <source>
        <strain evidence="1 2">DS3</strain>
    </source>
</reference>